<evidence type="ECO:0000313" key="1">
    <source>
        <dbReference type="EMBL" id="GAA4543500.1"/>
    </source>
</evidence>
<dbReference type="RefSeq" id="WP_345415068.1">
    <property type="nucleotide sequence ID" value="NZ_BAABGT010000027.1"/>
</dbReference>
<reference evidence="2" key="1">
    <citation type="journal article" date="2019" name="Int. J. Syst. Evol. Microbiol.">
        <title>The Global Catalogue of Microorganisms (GCM) 10K type strain sequencing project: providing services to taxonomists for standard genome sequencing and annotation.</title>
        <authorList>
            <consortium name="The Broad Institute Genomics Platform"/>
            <consortium name="The Broad Institute Genome Sequencing Center for Infectious Disease"/>
            <person name="Wu L."/>
            <person name="Ma J."/>
        </authorList>
    </citation>
    <scope>NUCLEOTIDE SEQUENCE [LARGE SCALE GENOMIC DNA]</scope>
    <source>
        <strain evidence="2">JCM 17906</strain>
    </source>
</reference>
<accession>A0ABP8RNZ4</accession>
<name>A0ABP8RNZ4_9PSEU</name>
<sequence>MDLTGTRRALHGIAELVLAGPQYRAAGTIRLRVVPGGFGQVAGPLRVEGADLVWDGGRAALTGTVRELAARAGVEPGVPEGVYPDHSGVSPADEIVVDREATGLLLDWFGTGERALRGFARESEPVLWPEHFDLAIAKDEVTYGVSPGDAEHEQPYAYVSPWEPRRGAFWNARFGAVHELTDERSLRGFFQEGRSAASAARG</sequence>
<dbReference type="EMBL" id="BAABGT010000027">
    <property type="protein sequence ID" value="GAA4543500.1"/>
    <property type="molecule type" value="Genomic_DNA"/>
</dbReference>
<gene>
    <name evidence="1" type="ORF">GCM10023175_20360</name>
</gene>
<organism evidence="1 2">
    <name type="scientific">Pseudonocardia xishanensis</name>
    <dbReference type="NCBI Taxonomy" id="630995"/>
    <lineage>
        <taxon>Bacteria</taxon>
        <taxon>Bacillati</taxon>
        <taxon>Actinomycetota</taxon>
        <taxon>Actinomycetes</taxon>
        <taxon>Pseudonocardiales</taxon>
        <taxon>Pseudonocardiaceae</taxon>
        <taxon>Pseudonocardia</taxon>
    </lineage>
</organism>
<keyword evidence="2" id="KW-1185">Reference proteome</keyword>
<proteinExistence type="predicted"/>
<evidence type="ECO:0000313" key="2">
    <source>
        <dbReference type="Proteomes" id="UP001501598"/>
    </source>
</evidence>
<protein>
    <submittedName>
        <fullName evidence="1">Uncharacterized protein</fullName>
    </submittedName>
</protein>
<comment type="caution">
    <text evidence="1">The sequence shown here is derived from an EMBL/GenBank/DDBJ whole genome shotgun (WGS) entry which is preliminary data.</text>
</comment>
<dbReference type="Proteomes" id="UP001501598">
    <property type="component" value="Unassembled WGS sequence"/>
</dbReference>